<feature type="domain" description="Endonuclease/exonuclease/phosphatase" evidence="2">
    <location>
        <begin position="18"/>
        <end position="254"/>
    </location>
</feature>
<dbReference type="GO" id="GO:0016787">
    <property type="term" value="F:hydrolase activity"/>
    <property type="evidence" value="ECO:0007669"/>
    <property type="project" value="UniProtKB-KW"/>
</dbReference>
<dbReference type="RefSeq" id="WP_307344658.1">
    <property type="nucleotide sequence ID" value="NZ_JAUSUD010000022.1"/>
</dbReference>
<dbReference type="SUPFAM" id="SSF56219">
    <property type="entry name" value="DNase I-like"/>
    <property type="match status" value="1"/>
</dbReference>
<evidence type="ECO:0000313" key="3">
    <source>
        <dbReference type="EMBL" id="MDQ0232558.1"/>
    </source>
</evidence>
<protein>
    <submittedName>
        <fullName evidence="3">Maltose 6'-phosphate phosphatase</fullName>
        <ecNumber evidence="3">3.1.3.90</ecNumber>
    </submittedName>
</protein>
<organism evidence="3 4">
    <name type="scientific">Metabacillus malikii</name>
    <dbReference type="NCBI Taxonomy" id="1504265"/>
    <lineage>
        <taxon>Bacteria</taxon>
        <taxon>Bacillati</taxon>
        <taxon>Bacillota</taxon>
        <taxon>Bacilli</taxon>
        <taxon>Bacillales</taxon>
        <taxon>Bacillaceae</taxon>
        <taxon>Metabacillus</taxon>
    </lineage>
</organism>
<dbReference type="InterPro" id="IPR051547">
    <property type="entry name" value="TDP2-like"/>
</dbReference>
<gene>
    <name evidence="3" type="ORF">J2S19_003880</name>
</gene>
<dbReference type="InterPro" id="IPR036691">
    <property type="entry name" value="Endo/exonu/phosph_ase_sf"/>
</dbReference>
<keyword evidence="4" id="KW-1185">Reference proteome</keyword>
<reference evidence="3 4" key="1">
    <citation type="submission" date="2023-07" db="EMBL/GenBank/DDBJ databases">
        <title>Genomic Encyclopedia of Type Strains, Phase IV (KMG-IV): sequencing the most valuable type-strain genomes for metagenomic binning, comparative biology and taxonomic classification.</title>
        <authorList>
            <person name="Goeker M."/>
        </authorList>
    </citation>
    <scope>NUCLEOTIDE SEQUENCE [LARGE SCALE GENOMIC DNA]</scope>
    <source>
        <strain evidence="3 4">DSM 29005</strain>
    </source>
</reference>
<comment type="caution">
    <text evidence="3">The sequence shown here is derived from an EMBL/GenBank/DDBJ whole genome shotgun (WGS) entry which is preliminary data.</text>
</comment>
<evidence type="ECO:0000259" key="2">
    <source>
        <dbReference type="Pfam" id="PF03372"/>
    </source>
</evidence>
<dbReference type="Proteomes" id="UP001234495">
    <property type="component" value="Unassembled WGS sequence"/>
</dbReference>
<dbReference type="InterPro" id="IPR005135">
    <property type="entry name" value="Endo/exonuclease/phosphatase"/>
</dbReference>
<proteinExistence type="predicted"/>
<accession>A0ABT9ZJT7</accession>
<evidence type="ECO:0000313" key="4">
    <source>
        <dbReference type="Proteomes" id="UP001234495"/>
    </source>
</evidence>
<dbReference type="CDD" id="cd09079">
    <property type="entry name" value="RgfB-like"/>
    <property type="match status" value="1"/>
</dbReference>
<dbReference type="EC" id="3.1.3.90" evidence="3"/>
<dbReference type="Pfam" id="PF03372">
    <property type="entry name" value="Exo_endo_phos"/>
    <property type="match status" value="1"/>
</dbReference>
<dbReference type="EMBL" id="JAUSUD010000022">
    <property type="protein sequence ID" value="MDQ0232558.1"/>
    <property type="molecule type" value="Genomic_DNA"/>
</dbReference>
<dbReference type="PANTHER" id="PTHR15822:SF23">
    <property type="entry name" value="ENDONUCLEASE_EXONUCLEASE_PHOSPHATASE FAMILY PROTEIN"/>
    <property type="match status" value="1"/>
</dbReference>
<dbReference type="PANTHER" id="PTHR15822">
    <property type="entry name" value="TRAF AND TNF RECEPTOR-ASSOCIATED PROTEIN"/>
    <property type="match status" value="1"/>
</dbReference>
<keyword evidence="1 3" id="KW-0378">Hydrolase</keyword>
<evidence type="ECO:0000256" key="1">
    <source>
        <dbReference type="ARBA" id="ARBA00022801"/>
    </source>
</evidence>
<name>A0ABT9ZJT7_9BACI</name>
<sequence length="263" mass="30374">MKLLTLNCHSWQEEDQLNKIKILANTIKERDYDIIALQEVSQLVKGNNIGLKVNEGNFVSVLLDELQKIGVTNYVYHWDCSHIGYDKYEEGLAVLSKHKIVNKTSFYISHSNDIEYWKTRKIVGISINNGNEEISFYSCHLGWWNDEEEPYSNQVDTLIKEVETKGRYFLMGDFNNDANKREEGYDYILNKGLFDLYHLAPIKDDGYTVDGNIAGWEQNVQAIRIDCIFSNFPVETVSSQVIFNGKNKPIISDHYGVEVEIKL</sequence>
<dbReference type="Gene3D" id="3.60.10.10">
    <property type="entry name" value="Endonuclease/exonuclease/phosphatase"/>
    <property type="match status" value="1"/>
</dbReference>